<dbReference type="KEGG" id="buy:D8S85_12570"/>
<dbReference type="InterPro" id="IPR039425">
    <property type="entry name" value="RNA_pol_sigma-70-like"/>
</dbReference>
<proteinExistence type="inferred from homology"/>
<dbReference type="InterPro" id="IPR013325">
    <property type="entry name" value="RNA_pol_sigma_r2"/>
</dbReference>
<dbReference type="InterPro" id="IPR014327">
    <property type="entry name" value="RNA_pol_sigma70_bacteroid"/>
</dbReference>
<dbReference type="NCBIfam" id="TIGR02937">
    <property type="entry name" value="sigma70-ECF"/>
    <property type="match status" value="1"/>
</dbReference>
<feature type="domain" description="RNA polymerase sigma factor 70 region 4 type 2" evidence="6">
    <location>
        <begin position="118"/>
        <end position="161"/>
    </location>
</feature>
<dbReference type="GO" id="GO:0003677">
    <property type="term" value="F:DNA binding"/>
    <property type="evidence" value="ECO:0007669"/>
    <property type="project" value="InterPro"/>
</dbReference>
<evidence type="ECO:0000256" key="3">
    <source>
        <dbReference type="ARBA" id="ARBA00023082"/>
    </source>
</evidence>
<evidence type="ECO:0000259" key="5">
    <source>
        <dbReference type="Pfam" id="PF04542"/>
    </source>
</evidence>
<dbReference type="NCBIfam" id="TIGR02985">
    <property type="entry name" value="Sig70_bacteroi1"/>
    <property type="match status" value="1"/>
</dbReference>
<keyword evidence="4" id="KW-0804">Transcription</keyword>
<evidence type="ECO:0000259" key="6">
    <source>
        <dbReference type="Pfam" id="PF08281"/>
    </source>
</evidence>
<dbReference type="EMBL" id="CP032819">
    <property type="protein sequence ID" value="AZS30297.1"/>
    <property type="molecule type" value="Genomic_DNA"/>
</dbReference>
<name>A0A3Q9IQ05_9BACT</name>
<reference evidence="7 8" key="1">
    <citation type="submission" date="2018-10" db="EMBL/GenBank/DDBJ databases">
        <title>Butyricimonas faecalis sp. nov., isolated from human faeces and emended description of the genus Butyricimonas.</title>
        <authorList>
            <person name="Le Roy T."/>
            <person name="Van der Smissen P."/>
            <person name="Paquot A."/>
            <person name="Delzenne N."/>
            <person name="Muccioli G."/>
            <person name="Collet J.-F."/>
            <person name="Cani P.D."/>
        </authorList>
    </citation>
    <scope>NUCLEOTIDE SEQUENCE [LARGE SCALE GENOMIC DNA]</scope>
    <source>
        <strain evidence="7 8">H184</strain>
    </source>
</reference>
<protein>
    <submittedName>
        <fullName evidence="7">RNA polymerase sigma-70 factor</fullName>
    </submittedName>
</protein>
<sequence length="183" mass="21915">MLNETKVGLICLSERKRFKEVYEEYFTALKYFAMRYVKDEEVACDLLQDVFVKLWEKGDRFENVIQLKTYLYRVVRNYCLTFIRDAQRKEKRMEGFEVEDTEESFVYQMIEAEIYALINDIFEELPDACKNVYVKSLEGKSHKEIAEELHIAITTIKKHKTNANNYLRKRLKDLLFLVMLYGA</sequence>
<dbReference type="RefSeq" id="WP_106480956.1">
    <property type="nucleotide sequence ID" value="NZ_CP032819.1"/>
</dbReference>
<dbReference type="PANTHER" id="PTHR43133:SF46">
    <property type="entry name" value="RNA POLYMERASE SIGMA-70 FACTOR ECF SUBFAMILY"/>
    <property type="match status" value="1"/>
</dbReference>
<dbReference type="InterPro" id="IPR013324">
    <property type="entry name" value="RNA_pol_sigma_r3/r4-like"/>
</dbReference>
<dbReference type="GO" id="GO:0016987">
    <property type="term" value="F:sigma factor activity"/>
    <property type="evidence" value="ECO:0007669"/>
    <property type="project" value="UniProtKB-KW"/>
</dbReference>
<evidence type="ECO:0000256" key="4">
    <source>
        <dbReference type="ARBA" id="ARBA00023163"/>
    </source>
</evidence>
<dbReference type="InterPro" id="IPR036388">
    <property type="entry name" value="WH-like_DNA-bd_sf"/>
</dbReference>
<evidence type="ECO:0000313" key="7">
    <source>
        <dbReference type="EMBL" id="AZS30297.1"/>
    </source>
</evidence>
<dbReference type="Proteomes" id="UP000270673">
    <property type="component" value="Chromosome"/>
</dbReference>
<dbReference type="OrthoDB" id="9782991at2"/>
<dbReference type="Pfam" id="PF04542">
    <property type="entry name" value="Sigma70_r2"/>
    <property type="match status" value="1"/>
</dbReference>
<dbReference type="SUPFAM" id="SSF88659">
    <property type="entry name" value="Sigma3 and sigma4 domains of RNA polymerase sigma factors"/>
    <property type="match status" value="1"/>
</dbReference>
<dbReference type="InterPro" id="IPR013249">
    <property type="entry name" value="RNA_pol_sigma70_r4_t2"/>
</dbReference>
<dbReference type="Pfam" id="PF08281">
    <property type="entry name" value="Sigma70_r4_2"/>
    <property type="match status" value="1"/>
</dbReference>
<dbReference type="SUPFAM" id="SSF88946">
    <property type="entry name" value="Sigma2 domain of RNA polymerase sigma factors"/>
    <property type="match status" value="1"/>
</dbReference>
<accession>A0A3Q9IQ05</accession>
<dbReference type="AlphaFoldDB" id="A0A3Q9IQ05"/>
<keyword evidence="3" id="KW-0731">Sigma factor</keyword>
<organism evidence="7 8">
    <name type="scientific">Butyricimonas faecalis</name>
    <dbReference type="NCBI Taxonomy" id="2093856"/>
    <lineage>
        <taxon>Bacteria</taxon>
        <taxon>Pseudomonadati</taxon>
        <taxon>Bacteroidota</taxon>
        <taxon>Bacteroidia</taxon>
        <taxon>Bacteroidales</taxon>
        <taxon>Odoribacteraceae</taxon>
        <taxon>Butyricimonas</taxon>
    </lineage>
</organism>
<evidence type="ECO:0000256" key="1">
    <source>
        <dbReference type="ARBA" id="ARBA00010641"/>
    </source>
</evidence>
<feature type="domain" description="RNA polymerase sigma-70 region 2" evidence="5">
    <location>
        <begin position="22"/>
        <end position="88"/>
    </location>
</feature>
<comment type="similarity">
    <text evidence="1">Belongs to the sigma-70 factor family. ECF subfamily.</text>
</comment>
<dbReference type="PANTHER" id="PTHR43133">
    <property type="entry name" value="RNA POLYMERASE ECF-TYPE SIGMA FACTO"/>
    <property type="match status" value="1"/>
</dbReference>
<gene>
    <name evidence="7" type="ORF">D8S85_12570</name>
</gene>
<evidence type="ECO:0000256" key="2">
    <source>
        <dbReference type="ARBA" id="ARBA00023015"/>
    </source>
</evidence>
<evidence type="ECO:0000313" key="8">
    <source>
        <dbReference type="Proteomes" id="UP000270673"/>
    </source>
</evidence>
<dbReference type="InterPro" id="IPR007627">
    <property type="entry name" value="RNA_pol_sigma70_r2"/>
</dbReference>
<keyword evidence="8" id="KW-1185">Reference proteome</keyword>
<dbReference type="GO" id="GO:0006352">
    <property type="term" value="P:DNA-templated transcription initiation"/>
    <property type="evidence" value="ECO:0007669"/>
    <property type="project" value="InterPro"/>
</dbReference>
<dbReference type="Gene3D" id="1.10.10.10">
    <property type="entry name" value="Winged helix-like DNA-binding domain superfamily/Winged helix DNA-binding domain"/>
    <property type="match status" value="1"/>
</dbReference>
<dbReference type="InterPro" id="IPR014284">
    <property type="entry name" value="RNA_pol_sigma-70_dom"/>
</dbReference>
<dbReference type="Gene3D" id="1.10.1740.10">
    <property type="match status" value="1"/>
</dbReference>
<keyword evidence="2" id="KW-0805">Transcription regulation</keyword>